<accession>A0A2T4U9X0</accession>
<dbReference type="InterPro" id="IPR029052">
    <property type="entry name" value="Metallo-depent_PP-like"/>
</dbReference>
<evidence type="ECO:0000313" key="3">
    <source>
        <dbReference type="Proteomes" id="UP000240509"/>
    </source>
</evidence>
<dbReference type="Gene3D" id="3.60.21.10">
    <property type="match status" value="1"/>
</dbReference>
<dbReference type="GO" id="GO:0005737">
    <property type="term" value="C:cytoplasm"/>
    <property type="evidence" value="ECO:0007669"/>
    <property type="project" value="TreeGrafter"/>
</dbReference>
<organism evidence="2 3">
    <name type="scientific">Alkalicoccus saliphilus</name>
    <dbReference type="NCBI Taxonomy" id="200989"/>
    <lineage>
        <taxon>Bacteria</taxon>
        <taxon>Bacillati</taxon>
        <taxon>Bacillota</taxon>
        <taxon>Bacilli</taxon>
        <taxon>Bacillales</taxon>
        <taxon>Bacillaceae</taxon>
        <taxon>Alkalicoccus</taxon>
    </lineage>
</organism>
<evidence type="ECO:0000313" key="2">
    <source>
        <dbReference type="EMBL" id="PTL40187.1"/>
    </source>
</evidence>
<protein>
    <recommendedName>
        <fullName evidence="1">Calcineurin-like phosphoesterase domain-containing protein</fullName>
    </recommendedName>
</protein>
<dbReference type="CDD" id="cd07423">
    <property type="entry name" value="MPP_Prp_like"/>
    <property type="match status" value="1"/>
</dbReference>
<reference evidence="2 3" key="1">
    <citation type="submission" date="2018-03" db="EMBL/GenBank/DDBJ databases">
        <title>Alkalicoccus saliphilus sp. nov., isolated from a mineral pool.</title>
        <authorList>
            <person name="Zhao B."/>
        </authorList>
    </citation>
    <scope>NUCLEOTIDE SEQUENCE [LARGE SCALE GENOMIC DNA]</scope>
    <source>
        <strain evidence="2 3">6AG</strain>
    </source>
</reference>
<sequence>MYDVIGDVHGCRNEMHTLLRKLGYKQTETGLYHPESRIPVFLGDLTDRGPDSLGVIKDVSSWVKKQQALYCPGNHCDKLYRFFIGRDVRINNGLETTIAEWEALSPVEKQTSAATFRNLYENAPLYLMLDSDNLVVAHAGIRHKDLGRKDRKVKSFVLYGDVTGAKDKEGFPIRRDWPEIYPQGENCIVYGHTPVIAPRIAGKTVNIDTGCVFGGALTAFRYPEKTFVSAASEMPRVPEKFKTFPDGKNEA</sequence>
<dbReference type="Proteomes" id="UP000240509">
    <property type="component" value="Unassembled WGS sequence"/>
</dbReference>
<dbReference type="GO" id="GO:0016791">
    <property type="term" value="F:phosphatase activity"/>
    <property type="evidence" value="ECO:0007669"/>
    <property type="project" value="TreeGrafter"/>
</dbReference>
<evidence type="ECO:0000259" key="1">
    <source>
        <dbReference type="Pfam" id="PF00149"/>
    </source>
</evidence>
<dbReference type="InterPro" id="IPR050126">
    <property type="entry name" value="Ap4A_hydrolase"/>
</dbReference>
<keyword evidence="3" id="KW-1185">Reference proteome</keyword>
<gene>
    <name evidence="2" type="ORF">C6Y45_02060</name>
</gene>
<dbReference type="InterPro" id="IPR004843">
    <property type="entry name" value="Calcineurin-like_PHP"/>
</dbReference>
<dbReference type="AlphaFoldDB" id="A0A2T4U9X0"/>
<dbReference type="OrthoDB" id="9807890at2"/>
<dbReference type="EMBL" id="PZJJ01000002">
    <property type="protein sequence ID" value="PTL40187.1"/>
    <property type="molecule type" value="Genomic_DNA"/>
</dbReference>
<dbReference type="InterPro" id="IPR041780">
    <property type="entry name" value="MPP_PrpE-like"/>
</dbReference>
<feature type="domain" description="Calcineurin-like phosphoesterase" evidence="1">
    <location>
        <begin position="4"/>
        <end position="196"/>
    </location>
</feature>
<dbReference type="SUPFAM" id="SSF56300">
    <property type="entry name" value="Metallo-dependent phosphatases"/>
    <property type="match status" value="1"/>
</dbReference>
<comment type="caution">
    <text evidence="2">The sequence shown here is derived from an EMBL/GenBank/DDBJ whole genome shotgun (WGS) entry which is preliminary data.</text>
</comment>
<dbReference type="PANTHER" id="PTHR42850:SF7">
    <property type="entry name" value="BIS(5'-NUCLEOSYL)-TETRAPHOSPHATASE PRPE [ASYMMETRICAL]"/>
    <property type="match status" value="1"/>
</dbReference>
<name>A0A2T4U9X0_9BACI</name>
<proteinExistence type="predicted"/>
<dbReference type="PANTHER" id="PTHR42850">
    <property type="entry name" value="METALLOPHOSPHOESTERASE"/>
    <property type="match status" value="1"/>
</dbReference>
<dbReference type="RefSeq" id="WP_107583364.1">
    <property type="nucleotide sequence ID" value="NZ_PZJJ01000002.1"/>
</dbReference>
<dbReference type="Pfam" id="PF00149">
    <property type="entry name" value="Metallophos"/>
    <property type="match status" value="1"/>
</dbReference>